<dbReference type="WBParaSite" id="PS1159_v2.g4184.t1">
    <property type="protein sequence ID" value="PS1159_v2.g4184.t1"/>
    <property type="gene ID" value="PS1159_v2.g4184"/>
</dbReference>
<name>A0AC35GDK1_9BILA</name>
<proteinExistence type="predicted"/>
<sequence length="142" mass="16099">MTLLKLGGAIIPVAKFLSQAGNFGKHLERDMQGKCEYKSIPSEIKPKVQCRQGGQCITGNSYNDTITFKYPTVECSECVDFQCGDDERLMAGEGCLEDFERICKNVPADDMKKIKANRKNYFYSDENYMMASCSYKDNCHEE</sequence>
<evidence type="ECO:0000313" key="2">
    <source>
        <dbReference type="WBParaSite" id="PS1159_v2.g4184.t1"/>
    </source>
</evidence>
<reference evidence="2" key="1">
    <citation type="submission" date="2022-11" db="UniProtKB">
        <authorList>
            <consortium name="WormBaseParasite"/>
        </authorList>
    </citation>
    <scope>IDENTIFICATION</scope>
</reference>
<organism evidence="1 2">
    <name type="scientific">Panagrolaimus sp. PS1159</name>
    <dbReference type="NCBI Taxonomy" id="55785"/>
    <lineage>
        <taxon>Eukaryota</taxon>
        <taxon>Metazoa</taxon>
        <taxon>Ecdysozoa</taxon>
        <taxon>Nematoda</taxon>
        <taxon>Chromadorea</taxon>
        <taxon>Rhabditida</taxon>
        <taxon>Tylenchina</taxon>
        <taxon>Panagrolaimomorpha</taxon>
        <taxon>Panagrolaimoidea</taxon>
        <taxon>Panagrolaimidae</taxon>
        <taxon>Panagrolaimus</taxon>
    </lineage>
</organism>
<protein>
    <submittedName>
        <fullName evidence="2">Uncharacterized protein</fullName>
    </submittedName>
</protein>
<dbReference type="Proteomes" id="UP000887580">
    <property type="component" value="Unplaced"/>
</dbReference>
<accession>A0AC35GDK1</accession>
<evidence type="ECO:0000313" key="1">
    <source>
        <dbReference type="Proteomes" id="UP000887580"/>
    </source>
</evidence>